<evidence type="ECO:0000256" key="5">
    <source>
        <dbReference type="ARBA" id="ARBA00022692"/>
    </source>
</evidence>
<dbReference type="GO" id="GO:0015288">
    <property type="term" value="F:porin activity"/>
    <property type="evidence" value="ECO:0007669"/>
    <property type="project" value="TreeGrafter"/>
</dbReference>
<dbReference type="PANTHER" id="PTHR30026">
    <property type="entry name" value="OUTER MEMBRANE PROTEIN TOLC"/>
    <property type="match status" value="1"/>
</dbReference>
<organism evidence="9 10">
    <name type="scientific">Flavobacterium aquicola</name>
    <dbReference type="NCBI Taxonomy" id="1682742"/>
    <lineage>
        <taxon>Bacteria</taxon>
        <taxon>Pseudomonadati</taxon>
        <taxon>Bacteroidota</taxon>
        <taxon>Flavobacteriia</taxon>
        <taxon>Flavobacteriales</taxon>
        <taxon>Flavobacteriaceae</taxon>
        <taxon>Flavobacterium</taxon>
    </lineage>
</organism>
<accession>A0A3E0ELA0</accession>
<dbReference type="GO" id="GO:0009279">
    <property type="term" value="C:cell outer membrane"/>
    <property type="evidence" value="ECO:0007669"/>
    <property type="project" value="UniProtKB-SubCell"/>
</dbReference>
<protein>
    <submittedName>
        <fullName evidence="9">Outer membrane protein</fullName>
    </submittedName>
</protein>
<evidence type="ECO:0000256" key="7">
    <source>
        <dbReference type="ARBA" id="ARBA00023237"/>
    </source>
</evidence>
<evidence type="ECO:0000256" key="2">
    <source>
        <dbReference type="ARBA" id="ARBA00007613"/>
    </source>
</evidence>
<dbReference type="GO" id="GO:0015562">
    <property type="term" value="F:efflux transmembrane transporter activity"/>
    <property type="evidence" value="ECO:0007669"/>
    <property type="project" value="InterPro"/>
</dbReference>
<evidence type="ECO:0000313" key="10">
    <source>
        <dbReference type="Proteomes" id="UP000257136"/>
    </source>
</evidence>
<keyword evidence="8" id="KW-0175">Coiled coil</keyword>
<comment type="caution">
    <text evidence="9">The sequence shown here is derived from an EMBL/GenBank/DDBJ whole genome shotgun (WGS) entry which is preliminary data.</text>
</comment>
<dbReference type="EMBL" id="QUNI01000007">
    <property type="protein sequence ID" value="REG98099.1"/>
    <property type="molecule type" value="Genomic_DNA"/>
</dbReference>
<evidence type="ECO:0000256" key="4">
    <source>
        <dbReference type="ARBA" id="ARBA00022452"/>
    </source>
</evidence>
<dbReference type="OrthoDB" id="9811587at2"/>
<reference evidence="9 10" key="1">
    <citation type="submission" date="2018-08" db="EMBL/GenBank/DDBJ databases">
        <title>Genomic Encyclopedia of Archaeal and Bacterial Type Strains, Phase II (KMG-II): from individual species to whole genera.</title>
        <authorList>
            <person name="Goeker M."/>
        </authorList>
    </citation>
    <scope>NUCLEOTIDE SEQUENCE [LARGE SCALE GENOMIC DNA]</scope>
    <source>
        <strain evidence="9 10">DSM 100880</strain>
    </source>
</reference>
<dbReference type="PANTHER" id="PTHR30026:SF20">
    <property type="entry name" value="OUTER MEMBRANE PROTEIN TOLC"/>
    <property type="match status" value="1"/>
</dbReference>
<keyword evidence="5" id="KW-0812">Transmembrane</keyword>
<evidence type="ECO:0000256" key="3">
    <source>
        <dbReference type="ARBA" id="ARBA00022448"/>
    </source>
</evidence>
<keyword evidence="6" id="KW-0472">Membrane</keyword>
<evidence type="ECO:0000313" key="9">
    <source>
        <dbReference type="EMBL" id="REG98099.1"/>
    </source>
</evidence>
<dbReference type="RefSeq" id="WP_115813588.1">
    <property type="nucleotide sequence ID" value="NZ_QUNI01000007.1"/>
</dbReference>
<sequence>MNNKIILTIIFFSFFALVRGQENSWPLTKCIETALQNNLEIKIRQLEIKRTQKSQNSVLNRMLPIVDLTGQQSYNFGSTIDPASNGRVSSNIQNDNFYLNARTNLIDFSAFANAKKDKITIELAKADKEVIENEYKLQILESFYQALYVQELLKIQKEQFKQAVFNLDRVTKEVAIGSKPQSDLYDMQLSFAEEENRNLESEQLYGIKKLQLFQLMNATAIATEEVVLVNALNESAANDLENTINNPKIQRAELRYQNSLKSVNLERANNLPVLSAYYGYSTFYYTILNNPTGNTDSFKNQLADNKNQQVGIQMNVPIFNGFRNNKKITASKIESEKSKQTIEQEKQELDKQIALEEQNKKNYLQLQKKLNEKQQYAKASLNTTQAKFTNGKVEAILYSSVKNQLLSAEYDVLKNGLQLQYISLKINLLKYNSLKI</sequence>
<dbReference type="SUPFAM" id="SSF56954">
    <property type="entry name" value="Outer membrane efflux proteins (OEP)"/>
    <property type="match status" value="1"/>
</dbReference>
<proteinExistence type="inferred from homology"/>
<name>A0A3E0ELA0_9FLAO</name>
<dbReference type="Proteomes" id="UP000257136">
    <property type="component" value="Unassembled WGS sequence"/>
</dbReference>
<dbReference type="GO" id="GO:1990281">
    <property type="term" value="C:efflux pump complex"/>
    <property type="evidence" value="ECO:0007669"/>
    <property type="project" value="TreeGrafter"/>
</dbReference>
<keyword evidence="4" id="KW-1134">Transmembrane beta strand</keyword>
<dbReference type="Gene3D" id="1.20.1600.10">
    <property type="entry name" value="Outer membrane efflux proteins (OEP)"/>
    <property type="match status" value="1"/>
</dbReference>
<dbReference type="InterPro" id="IPR051906">
    <property type="entry name" value="TolC-like"/>
</dbReference>
<dbReference type="AlphaFoldDB" id="A0A3E0ELA0"/>
<keyword evidence="7" id="KW-0998">Cell outer membrane</keyword>
<keyword evidence="10" id="KW-1185">Reference proteome</keyword>
<evidence type="ECO:0000256" key="6">
    <source>
        <dbReference type="ARBA" id="ARBA00023136"/>
    </source>
</evidence>
<dbReference type="Pfam" id="PF02321">
    <property type="entry name" value="OEP"/>
    <property type="match status" value="2"/>
</dbReference>
<feature type="coiled-coil region" evidence="8">
    <location>
        <begin position="332"/>
        <end position="373"/>
    </location>
</feature>
<dbReference type="InterPro" id="IPR003423">
    <property type="entry name" value="OMP_efflux"/>
</dbReference>
<evidence type="ECO:0000256" key="8">
    <source>
        <dbReference type="SAM" id="Coils"/>
    </source>
</evidence>
<comment type="similarity">
    <text evidence="2">Belongs to the outer membrane factor (OMF) (TC 1.B.17) family.</text>
</comment>
<comment type="subcellular location">
    <subcellularLocation>
        <location evidence="1">Cell outer membrane</location>
    </subcellularLocation>
</comment>
<evidence type="ECO:0000256" key="1">
    <source>
        <dbReference type="ARBA" id="ARBA00004442"/>
    </source>
</evidence>
<keyword evidence="3" id="KW-0813">Transport</keyword>
<gene>
    <name evidence="9" type="ORF">C8P67_10721</name>
</gene>